<dbReference type="RefSeq" id="WP_379678226.1">
    <property type="nucleotide sequence ID" value="NZ_JBHLWP010000006.1"/>
</dbReference>
<dbReference type="SUPFAM" id="SSF53474">
    <property type="entry name" value="alpha/beta-Hydrolases"/>
    <property type="match status" value="1"/>
</dbReference>
<dbReference type="InterPro" id="IPR029058">
    <property type="entry name" value="AB_hydrolase_fold"/>
</dbReference>
<feature type="domain" description="AB hydrolase-1" evidence="1">
    <location>
        <begin position="79"/>
        <end position="177"/>
    </location>
</feature>
<gene>
    <name evidence="2" type="ORF">ACFFJK_05870</name>
</gene>
<dbReference type="Gene3D" id="3.40.50.1820">
    <property type="entry name" value="alpha/beta hydrolase"/>
    <property type="match status" value="1"/>
</dbReference>
<organism evidence="2 3">
    <name type="scientific">Massilia consociata</name>
    <dbReference type="NCBI Taxonomy" id="760117"/>
    <lineage>
        <taxon>Bacteria</taxon>
        <taxon>Pseudomonadati</taxon>
        <taxon>Pseudomonadota</taxon>
        <taxon>Betaproteobacteria</taxon>
        <taxon>Burkholderiales</taxon>
        <taxon>Oxalobacteraceae</taxon>
        <taxon>Telluria group</taxon>
        <taxon>Massilia</taxon>
    </lineage>
</organism>
<accession>A0ABV6FD07</accession>
<dbReference type="Pfam" id="PF00561">
    <property type="entry name" value="Abhydrolase_1"/>
    <property type="match status" value="1"/>
</dbReference>
<dbReference type="Proteomes" id="UP001589773">
    <property type="component" value="Unassembled WGS sequence"/>
</dbReference>
<dbReference type="EMBL" id="JBHLWP010000006">
    <property type="protein sequence ID" value="MFC0251413.1"/>
    <property type="molecule type" value="Genomic_DNA"/>
</dbReference>
<proteinExistence type="predicted"/>
<reference evidence="2 3" key="1">
    <citation type="submission" date="2024-09" db="EMBL/GenBank/DDBJ databases">
        <authorList>
            <person name="Sun Q."/>
            <person name="Mori K."/>
        </authorList>
    </citation>
    <scope>NUCLEOTIDE SEQUENCE [LARGE SCALE GENOMIC DNA]</scope>
    <source>
        <strain evidence="2 3">CCM 7792</strain>
    </source>
</reference>
<keyword evidence="2" id="KW-0378">Hydrolase</keyword>
<dbReference type="PANTHER" id="PTHR12277">
    <property type="entry name" value="ALPHA/BETA HYDROLASE DOMAIN-CONTAINING PROTEIN"/>
    <property type="match status" value="1"/>
</dbReference>
<sequence>MRRALGTLLLIMLGLYGAACLALFLLQRSLIYYPPATAAYPAPSTSVLEVDGAAVKVSERPLAGERALIYLGGNAEDVTASLPLLDQAYPERALYLLHYRGYTGSSGSPSEKALVADALALFDRVAREHKDIVVLGRSLGTGVAVQLASQRPVSRLVLITPFVSLQDLAARQFPYFPVRWLLRDRYASNQYAPRVTAPTLILAARHDEIIPAQSAELLLSRFPKGVATMRVLEGVGHNSISDSADYIPALQWAR</sequence>
<evidence type="ECO:0000313" key="2">
    <source>
        <dbReference type="EMBL" id="MFC0251413.1"/>
    </source>
</evidence>
<protein>
    <submittedName>
        <fullName evidence="2">Alpha/beta hydrolase</fullName>
    </submittedName>
</protein>
<evidence type="ECO:0000259" key="1">
    <source>
        <dbReference type="Pfam" id="PF00561"/>
    </source>
</evidence>
<dbReference type="GO" id="GO:0016787">
    <property type="term" value="F:hydrolase activity"/>
    <property type="evidence" value="ECO:0007669"/>
    <property type="project" value="UniProtKB-KW"/>
</dbReference>
<keyword evidence="3" id="KW-1185">Reference proteome</keyword>
<evidence type="ECO:0000313" key="3">
    <source>
        <dbReference type="Proteomes" id="UP001589773"/>
    </source>
</evidence>
<comment type="caution">
    <text evidence="2">The sequence shown here is derived from an EMBL/GenBank/DDBJ whole genome shotgun (WGS) entry which is preliminary data.</text>
</comment>
<dbReference type="InterPro" id="IPR000073">
    <property type="entry name" value="AB_hydrolase_1"/>
</dbReference>
<name>A0ABV6FD07_9BURK</name>